<keyword evidence="2" id="KW-1185">Reference proteome</keyword>
<dbReference type="AlphaFoldDB" id="D8PCS5"/>
<dbReference type="EMBL" id="FP929003">
    <property type="protein sequence ID" value="CBK41034.1"/>
    <property type="molecule type" value="Genomic_DNA"/>
</dbReference>
<dbReference type="HOGENOM" id="CLU_1988579_0_0_0"/>
<reference evidence="1 2" key="1">
    <citation type="journal article" date="2010" name="Proc. Natl. Acad. Sci. U.S.A.">
        <title>A Nitrospira metagenome illuminates the physiology and evolution of globally important nitrite-oxidizing bacteria.</title>
        <authorList>
            <person name="Lucker S."/>
            <person name="Wagner M."/>
            <person name="Maixner F."/>
            <person name="Pelletier E."/>
            <person name="Koch H."/>
            <person name="Vacherie B."/>
            <person name="Rattei T."/>
            <person name="Sinninghe Damste J."/>
            <person name="Spieck E."/>
            <person name="Le Paslier D."/>
            <person name="Daims H."/>
        </authorList>
    </citation>
    <scope>NUCLEOTIDE SEQUENCE [LARGE SCALE GENOMIC DNA]</scope>
</reference>
<accession>D8PCS5</accession>
<organism evidence="1 2">
    <name type="scientific">Nitrospira defluvii</name>
    <dbReference type="NCBI Taxonomy" id="330214"/>
    <lineage>
        <taxon>Bacteria</taxon>
        <taxon>Pseudomonadati</taxon>
        <taxon>Nitrospirota</taxon>
        <taxon>Nitrospiria</taxon>
        <taxon>Nitrospirales</taxon>
        <taxon>Nitrospiraceae</taxon>
        <taxon>Nitrospira</taxon>
    </lineage>
</organism>
<dbReference type="Proteomes" id="UP000001660">
    <property type="component" value="Chromosome"/>
</dbReference>
<gene>
    <name evidence="1" type="ORF">NIDE1280</name>
</gene>
<evidence type="ECO:0008006" key="3">
    <source>
        <dbReference type="Google" id="ProtNLM"/>
    </source>
</evidence>
<evidence type="ECO:0000313" key="2">
    <source>
        <dbReference type="Proteomes" id="UP000001660"/>
    </source>
</evidence>
<protein>
    <recommendedName>
        <fullName evidence="3">DUF5666 domain-containing protein</fullName>
    </recommendedName>
</protein>
<name>D8PCS5_9BACT</name>
<sequence>MRSEFNQPRPSLLGVLVIGAALCVALAGLGSFLTSVYAASNTVHEIKGTVEAVNPTDDPPVIVVRGQHGANEETVVGAVLKQGATIVRGKKRIGLDRIHAGDKVTLKYVKTRDGLAVRSIVLHRN</sequence>
<dbReference type="STRING" id="330214.NIDE1280"/>
<proteinExistence type="predicted"/>
<dbReference type="OrthoDB" id="9834424at2"/>
<dbReference type="KEGG" id="nde:NIDE1280"/>
<evidence type="ECO:0000313" key="1">
    <source>
        <dbReference type="EMBL" id="CBK41034.1"/>
    </source>
</evidence>